<dbReference type="Pfam" id="PF05118">
    <property type="entry name" value="Asp_Arg_Hydrox"/>
    <property type="match status" value="1"/>
</dbReference>
<dbReference type="InterPro" id="IPR051821">
    <property type="entry name" value="Asp/Asn_beta-hydroxylase"/>
</dbReference>
<evidence type="ECO:0000256" key="2">
    <source>
        <dbReference type="ARBA" id="ARBA00022964"/>
    </source>
</evidence>
<dbReference type="Gene3D" id="2.60.120.330">
    <property type="entry name" value="B-lactam Antibiotic, Isopenicillin N Synthase, Chain"/>
    <property type="match status" value="1"/>
</dbReference>
<dbReference type="PANTHER" id="PTHR46332">
    <property type="entry name" value="ASPARTATE BETA-HYDROXYLASE DOMAIN-CONTAINING PROTEIN 2"/>
    <property type="match status" value="1"/>
</dbReference>
<proteinExistence type="inferred from homology"/>
<name>A0AAE9Y7J9_9ACTN</name>
<dbReference type="RefSeq" id="WP_272735409.1">
    <property type="nucleotide sequence ID" value="NZ_CP116942.1"/>
</dbReference>
<dbReference type="KEGG" id="ima:PO878_15375"/>
<dbReference type="SUPFAM" id="SSF51197">
    <property type="entry name" value="Clavaminate synthase-like"/>
    <property type="match status" value="1"/>
</dbReference>
<evidence type="ECO:0000313" key="6">
    <source>
        <dbReference type="Proteomes" id="UP001216390"/>
    </source>
</evidence>
<keyword evidence="3" id="KW-0560">Oxidoreductase</keyword>
<dbReference type="GO" id="GO:0051213">
    <property type="term" value="F:dioxygenase activity"/>
    <property type="evidence" value="ECO:0007669"/>
    <property type="project" value="UniProtKB-KW"/>
</dbReference>
<reference evidence="5" key="1">
    <citation type="submission" date="2023-01" db="EMBL/GenBank/DDBJ databases">
        <title>The diversity of Class Acidimicrobiia in South China Sea sediment environments and the proposal of Iamia marina sp. nov., a novel species of the genus Iamia.</title>
        <authorList>
            <person name="He Y."/>
            <person name="Tian X."/>
        </authorList>
    </citation>
    <scope>NUCLEOTIDE SEQUENCE</scope>
    <source>
        <strain evidence="5">DSM 19957</strain>
    </source>
</reference>
<dbReference type="Proteomes" id="UP001216390">
    <property type="component" value="Chromosome"/>
</dbReference>
<feature type="domain" description="Aspartyl/asparaginy/proline hydroxylase" evidence="4">
    <location>
        <begin position="61"/>
        <end position="220"/>
    </location>
</feature>
<evidence type="ECO:0000259" key="4">
    <source>
        <dbReference type="Pfam" id="PF05118"/>
    </source>
</evidence>
<gene>
    <name evidence="5" type="ORF">PO878_15375</name>
</gene>
<keyword evidence="6" id="KW-1185">Reference proteome</keyword>
<accession>A0AAE9Y7J9</accession>
<protein>
    <submittedName>
        <fullName evidence="5">Aspartyl/asparaginyl beta-hydroxylase domain-containing protein</fullName>
    </submittedName>
</protein>
<dbReference type="PANTHER" id="PTHR46332:SF5">
    <property type="entry name" value="ASPARTATE BETA-HYDROXYLASE DOMAIN CONTAINING 2"/>
    <property type="match status" value="1"/>
</dbReference>
<comment type="similarity">
    <text evidence="1">Belongs to the aspartyl/asparaginyl beta-hydroxylase family.</text>
</comment>
<evidence type="ECO:0000256" key="3">
    <source>
        <dbReference type="ARBA" id="ARBA00023002"/>
    </source>
</evidence>
<dbReference type="InterPro" id="IPR007803">
    <property type="entry name" value="Asp/Arg/Pro-Hydrxlase"/>
</dbReference>
<keyword evidence="2" id="KW-0223">Dioxygenase</keyword>
<dbReference type="AlphaFoldDB" id="A0AAE9Y7J9"/>
<organism evidence="5 6">
    <name type="scientific">Iamia majanohamensis</name>
    <dbReference type="NCBI Taxonomy" id="467976"/>
    <lineage>
        <taxon>Bacteria</taxon>
        <taxon>Bacillati</taxon>
        <taxon>Actinomycetota</taxon>
        <taxon>Acidimicrobiia</taxon>
        <taxon>Acidimicrobiales</taxon>
        <taxon>Iamiaceae</taxon>
        <taxon>Iamia</taxon>
    </lineage>
</organism>
<evidence type="ECO:0000256" key="1">
    <source>
        <dbReference type="ARBA" id="ARBA00007730"/>
    </source>
</evidence>
<sequence>MEALTPARGPAGRGRRAVDLVGGVLLLAALDANDALVRRARPTGSAWWDASAHGWVAPLEAQVGTIRGEVERFLAQRAAPATTLVNGLDGGRGPSSVPPSDGTWRVVVLSSFGRPVPGNAERFPATMAAVARTPAIANVGFSILDPGSRIEEHRDPNRGALRYQLPVIVPGPPGACRISVGGEERAWEEGRSVLFDLAEPHWARNDTDQPRVVLVMEVLMPLRGPVALVNRAVQRAYRRLPTYRALPERADRLAREAPARHEGER</sequence>
<evidence type="ECO:0000313" key="5">
    <source>
        <dbReference type="EMBL" id="WCO65883.1"/>
    </source>
</evidence>
<dbReference type="InterPro" id="IPR027443">
    <property type="entry name" value="IPNS-like_sf"/>
</dbReference>
<dbReference type="EMBL" id="CP116942">
    <property type="protein sequence ID" value="WCO65883.1"/>
    <property type="molecule type" value="Genomic_DNA"/>
</dbReference>